<gene>
    <name evidence="2" type="ORF">MCOR_54149</name>
</gene>
<proteinExistence type="predicted"/>
<name>A0A6J8ENL7_MYTCO</name>
<accession>A0A6J8ENL7</accession>
<dbReference type="EMBL" id="CACVKT020009486">
    <property type="protein sequence ID" value="CAC5422078.1"/>
    <property type="molecule type" value="Genomic_DNA"/>
</dbReference>
<evidence type="ECO:0000313" key="3">
    <source>
        <dbReference type="Proteomes" id="UP000507470"/>
    </source>
</evidence>
<dbReference type="PANTHER" id="PTHR16897:SF2">
    <property type="entry name" value="OS03G0226600 PROTEIN"/>
    <property type="match status" value="1"/>
</dbReference>
<organism evidence="2 3">
    <name type="scientific">Mytilus coruscus</name>
    <name type="common">Sea mussel</name>
    <dbReference type="NCBI Taxonomy" id="42192"/>
    <lineage>
        <taxon>Eukaryota</taxon>
        <taxon>Metazoa</taxon>
        <taxon>Spiralia</taxon>
        <taxon>Lophotrochozoa</taxon>
        <taxon>Mollusca</taxon>
        <taxon>Bivalvia</taxon>
        <taxon>Autobranchia</taxon>
        <taxon>Pteriomorphia</taxon>
        <taxon>Mytilida</taxon>
        <taxon>Mytiloidea</taxon>
        <taxon>Mytilidae</taxon>
        <taxon>Mytilinae</taxon>
        <taxon>Mytilus</taxon>
    </lineage>
</organism>
<evidence type="ECO:0000256" key="1">
    <source>
        <dbReference type="SAM" id="MobiDB-lite"/>
    </source>
</evidence>
<feature type="region of interest" description="Disordered" evidence="1">
    <location>
        <begin position="282"/>
        <end position="310"/>
    </location>
</feature>
<reference evidence="2 3" key="1">
    <citation type="submission" date="2020-06" db="EMBL/GenBank/DDBJ databases">
        <authorList>
            <person name="Li R."/>
            <person name="Bekaert M."/>
        </authorList>
    </citation>
    <scope>NUCLEOTIDE SEQUENCE [LARGE SCALE GENOMIC DNA]</scope>
    <source>
        <strain evidence="3">wild</strain>
    </source>
</reference>
<dbReference type="AlphaFoldDB" id="A0A6J8ENL7"/>
<sequence length="392" mass="44609">MNVEFADGELIHGTRYTVCIHADPKVIEYEMWTDELPEVNSCSDGIIVDLTPPVECGLTVTTDMYVNWDSFYDVEEYTNGPHSSGIKEYILGIGTTSGGNDVFPFENVGTVQHKALHGFNLQNGYKYYATIKGLSSLATSWAFQVDTTPPTPGHVYDGDNTVLTGDVKDIDYQTETKVIHVYWEGFHDTHSVIQEYFESVGTYPQCDDILTEQAVGIVNEFTLKDIHLRTGLRYYTTVTACNTAAMCTYVTSDGVVIDNSPPITGHVQDGTGFYDTQYQSMRRNRRSRNKQHPYNNEENATQSSQWDMENPENWTGARFRDELRKLGINIPKSWSKTLLKQLYLDNKERLCTDEREGATVAADDHIRQPREVLQDPPTNERFRPHQRQAWIV</sequence>
<evidence type="ECO:0008006" key="4">
    <source>
        <dbReference type="Google" id="ProtNLM"/>
    </source>
</evidence>
<feature type="compositionally biased region" description="Polar residues" evidence="1">
    <location>
        <begin position="292"/>
        <end position="307"/>
    </location>
</feature>
<evidence type="ECO:0000313" key="2">
    <source>
        <dbReference type="EMBL" id="CAC5422078.1"/>
    </source>
</evidence>
<protein>
    <recommendedName>
        <fullName evidence="4">Fibronectin type-III domain-containing protein</fullName>
    </recommendedName>
</protein>
<dbReference type="PANTHER" id="PTHR16897">
    <property type="entry name" value="OS10G0105400 PROTEIN"/>
    <property type="match status" value="1"/>
</dbReference>
<dbReference type="Proteomes" id="UP000507470">
    <property type="component" value="Unassembled WGS sequence"/>
</dbReference>
<keyword evidence="3" id="KW-1185">Reference proteome</keyword>
<feature type="compositionally biased region" description="Basic residues" evidence="1">
    <location>
        <begin position="282"/>
        <end position="291"/>
    </location>
</feature>
<dbReference type="OrthoDB" id="6160481at2759"/>